<sequence>MNCNKKIFTTAGFVLALFIIFAAPLTAQNSSSPTAFLVYYDDDFELEVFDSTGDYVGEVFMGMELFPGSTIKTYNTSAEIQLDPNGSILKISENSVFQIEAFQTSADESNDFSLFNGKLRVIAARAGLGYENYSIITQSAVCGVRGTDFVIDSIGVVAVNEGKVEFSSLLSGETLNVSAGQLADVFAETFQATAASAQSLSSIFSGMDFRGTDPAQVPGHTVKSDPAEQAEDPADDQADDGEEESAAEDGSDDEQPADDAADDGTGDPDDDGEADETPSDGPENAEKADDASSDGKALETTDNGIEEKSVRETPQLSRSGSAAAFLTGDPRPDTDDQGEDQEEEEETEEDEEPTAVGEFFDNLFDMLGFEIGSILIDGETYAKAVIQPEFEIGEFRAKLYLPVIYQDNLFDWESWYWPAENNEWSFGTDQEGTSEILFDIMSDLFLKINYLQWGDNGDDFYFKFGNLDNMTIGYGILMRDFSNNIEFPAVRKVGINTGVTFEKFGFEGVLDDAADPTIFGGRLVYIPGGEKFPLAFGLSGITDINPDSEIEDTTGLFDPLVLNGAFDIGLPIDPINLTFFAEAAGFVLYEDDVWHWETIYNSDQPDFISALNNYGLIGGFFGNILNFEYRLEYRFSKGVFTPSFYANDYLTNKTSQYYELLDYIAAPLDSDYQEYTMGIYGDLSINLFDAVKVGGGYYWPWSINDDGSFDFSAQDSFSLTAMLMEDVIPVLGLYGSVSYSRTGLVDSIQDAVAGTQDFQLFDSDTIFSGELVYPFDDSLDIALQFATTYERDDDGDLVINDDGTLNTSFAMSVDMRVSF</sequence>
<accession>A0AAJ1MHR9</accession>
<evidence type="ECO:0000313" key="5">
    <source>
        <dbReference type="Proteomes" id="UP001221217"/>
    </source>
</evidence>
<dbReference type="PANTHER" id="PTHR38731">
    <property type="entry name" value="LIPL45-RELATED LIPOPROTEIN-RELATED"/>
    <property type="match status" value="1"/>
</dbReference>
<dbReference type="InterPro" id="IPR006860">
    <property type="entry name" value="FecR"/>
</dbReference>
<dbReference type="EMBL" id="JAQQAL010000007">
    <property type="protein sequence ID" value="MDC7225513.1"/>
    <property type="molecule type" value="Genomic_DNA"/>
</dbReference>
<evidence type="ECO:0000259" key="3">
    <source>
        <dbReference type="Pfam" id="PF04773"/>
    </source>
</evidence>
<feature type="compositionally biased region" description="Acidic residues" evidence="1">
    <location>
        <begin position="228"/>
        <end position="278"/>
    </location>
</feature>
<dbReference type="PANTHER" id="PTHR38731:SF1">
    <property type="entry name" value="FECR PROTEIN DOMAIN-CONTAINING PROTEIN"/>
    <property type="match status" value="1"/>
</dbReference>
<dbReference type="Proteomes" id="UP001221217">
    <property type="component" value="Unassembled WGS sequence"/>
</dbReference>
<dbReference type="AlphaFoldDB" id="A0AAJ1MHR9"/>
<keyword evidence="2" id="KW-0732">Signal</keyword>
<protein>
    <submittedName>
        <fullName evidence="4">FecR family protein</fullName>
    </submittedName>
</protein>
<feature type="compositionally biased region" description="Acidic residues" evidence="1">
    <location>
        <begin position="335"/>
        <end position="353"/>
    </location>
</feature>
<evidence type="ECO:0000256" key="1">
    <source>
        <dbReference type="SAM" id="MobiDB-lite"/>
    </source>
</evidence>
<feature type="domain" description="FecR protein" evidence="3">
    <location>
        <begin position="71"/>
        <end position="165"/>
    </location>
</feature>
<evidence type="ECO:0000256" key="2">
    <source>
        <dbReference type="SAM" id="SignalP"/>
    </source>
</evidence>
<dbReference type="Pfam" id="PF04773">
    <property type="entry name" value="FecR"/>
    <property type="match status" value="1"/>
</dbReference>
<evidence type="ECO:0000313" key="4">
    <source>
        <dbReference type="EMBL" id="MDC7225513.1"/>
    </source>
</evidence>
<feature type="region of interest" description="Disordered" evidence="1">
    <location>
        <begin position="210"/>
        <end position="354"/>
    </location>
</feature>
<organism evidence="4 5">
    <name type="scientific">Candidatus Thalassospirochaeta sargassi</name>
    <dbReference type="NCBI Taxonomy" id="3119039"/>
    <lineage>
        <taxon>Bacteria</taxon>
        <taxon>Pseudomonadati</taxon>
        <taxon>Spirochaetota</taxon>
        <taxon>Spirochaetia</taxon>
        <taxon>Spirochaetales</taxon>
        <taxon>Spirochaetaceae</taxon>
        <taxon>Candidatus Thalassospirochaeta</taxon>
    </lineage>
</organism>
<feature type="chain" id="PRO_5042467844" evidence="2">
    <location>
        <begin position="28"/>
        <end position="819"/>
    </location>
</feature>
<comment type="caution">
    <text evidence="4">The sequence shown here is derived from an EMBL/GenBank/DDBJ whole genome shotgun (WGS) entry which is preliminary data.</text>
</comment>
<gene>
    <name evidence="4" type="ORF">PQJ61_01970</name>
</gene>
<name>A0AAJ1MHR9_9SPIO</name>
<proteinExistence type="predicted"/>
<reference evidence="4 5" key="1">
    <citation type="submission" date="2022-12" db="EMBL/GenBank/DDBJ databases">
        <title>Metagenome assembled genome from gulf of manar.</title>
        <authorList>
            <person name="Kohli P."/>
            <person name="Pk S."/>
            <person name="Venkata Ramana C."/>
            <person name="Sasikala C."/>
        </authorList>
    </citation>
    <scope>NUCLEOTIDE SEQUENCE [LARGE SCALE GENOMIC DNA]</scope>
    <source>
        <strain evidence="4">JB008</strain>
    </source>
</reference>
<feature type="signal peptide" evidence="2">
    <location>
        <begin position="1"/>
        <end position="27"/>
    </location>
</feature>